<gene>
    <name evidence="1" type="ORF">B0H16DRAFT_1879473</name>
</gene>
<sequence>MLKRTTKLLPLLQRRFYPEAFPKPLPETTSEILAAWINTPKYQTLTDTLSADRLSDLYITLPTRDGSKKPYEPPPKLSEPLPYGSHFVFFHPRNPDRVLRHDGADGEFCPPPPYSRRMWAGGSITWDNDNPLLVGKNAVSSATVPSVEEKVYQSTTLVYVTQNIEITMEGKTRPSVVEQRSHAYSAAHTEAGRLPREFRGLPTTFDFTFKFTPTPTMLFRFSALTFNAHQIHLDGNYARLKEGYKERLVHGPLTALMMLEAVRLERPDARFTSFNYRARNPLVVNRAISINGVWQDENTVELWCVDRAGVVGMTGFLELVPK</sequence>
<protein>
    <recommendedName>
        <fullName evidence="3">Mesaconyl-C4 CoA hydratase</fullName>
    </recommendedName>
</protein>
<evidence type="ECO:0000313" key="2">
    <source>
        <dbReference type="Proteomes" id="UP001215598"/>
    </source>
</evidence>
<dbReference type="PANTHER" id="PTHR28152">
    <property type="entry name" value="HYDROXYACYL-THIOESTER DEHYDRATASE TYPE 2, MITOCHONDRIAL"/>
    <property type="match status" value="1"/>
</dbReference>
<dbReference type="GO" id="GO:0019171">
    <property type="term" value="F:(3R)-hydroxyacyl-[acyl-carrier-protein] dehydratase activity"/>
    <property type="evidence" value="ECO:0007669"/>
    <property type="project" value="TreeGrafter"/>
</dbReference>
<name>A0AAD7K365_9AGAR</name>
<comment type="caution">
    <text evidence="1">The sequence shown here is derived from an EMBL/GenBank/DDBJ whole genome shotgun (WGS) entry which is preliminary data.</text>
</comment>
<dbReference type="PANTHER" id="PTHR28152:SF1">
    <property type="entry name" value="HYDROXYACYL-THIOESTER DEHYDRATASE TYPE 2, MITOCHONDRIAL"/>
    <property type="match status" value="1"/>
</dbReference>
<dbReference type="InterPro" id="IPR052741">
    <property type="entry name" value="Mitochondrial_HTD2"/>
</dbReference>
<dbReference type="EMBL" id="JARKIB010000008">
    <property type="protein sequence ID" value="KAJ7777414.1"/>
    <property type="molecule type" value="Genomic_DNA"/>
</dbReference>
<organism evidence="1 2">
    <name type="scientific">Mycena metata</name>
    <dbReference type="NCBI Taxonomy" id="1033252"/>
    <lineage>
        <taxon>Eukaryota</taxon>
        <taxon>Fungi</taxon>
        <taxon>Dikarya</taxon>
        <taxon>Basidiomycota</taxon>
        <taxon>Agaricomycotina</taxon>
        <taxon>Agaricomycetes</taxon>
        <taxon>Agaricomycetidae</taxon>
        <taxon>Agaricales</taxon>
        <taxon>Marasmiineae</taxon>
        <taxon>Mycenaceae</taxon>
        <taxon>Mycena</taxon>
    </lineage>
</organism>
<dbReference type="AlphaFoldDB" id="A0AAD7K365"/>
<dbReference type="Gene3D" id="3.10.129.10">
    <property type="entry name" value="Hotdog Thioesterase"/>
    <property type="match status" value="1"/>
</dbReference>
<dbReference type="SUPFAM" id="SSF54637">
    <property type="entry name" value="Thioesterase/thiol ester dehydrase-isomerase"/>
    <property type="match status" value="1"/>
</dbReference>
<keyword evidence="2" id="KW-1185">Reference proteome</keyword>
<dbReference type="Proteomes" id="UP001215598">
    <property type="component" value="Unassembled WGS sequence"/>
</dbReference>
<evidence type="ECO:0008006" key="3">
    <source>
        <dbReference type="Google" id="ProtNLM"/>
    </source>
</evidence>
<reference evidence="1" key="1">
    <citation type="submission" date="2023-03" db="EMBL/GenBank/DDBJ databases">
        <title>Massive genome expansion in bonnet fungi (Mycena s.s.) driven by repeated elements and novel gene families across ecological guilds.</title>
        <authorList>
            <consortium name="Lawrence Berkeley National Laboratory"/>
            <person name="Harder C.B."/>
            <person name="Miyauchi S."/>
            <person name="Viragh M."/>
            <person name="Kuo A."/>
            <person name="Thoen E."/>
            <person name="Andreopoulos B."/>
            <person name="Lu D."/>
            <person name="Skrede I."/>
            <person name="Drula E."/>
            <person name="Henrissat B."/>
            <person name="Morin E."/>
            <person name="Kohler A."/>
            <person name="Barry K."/>
            <person name="LaButti K."/>
            <person name="Morin E."/>
            <person name="Salamov A."/>
            <person name="Lipzen A."/>
            <person name="Mereny Z."/>
            <person name="Hegedus B."/>
            <person name="Baldrian P."/>
            <person name="Stursova M."/>
            <person name="Weitz H."/>
            <person name="Taylor A."/>
            <person name="Grigoriev I.V."/>
            <person name="Nagy L.G."/>
            <person name="Martin F."/>
            <person name="Kauserud H."/>
        </authorList>
    </citation>
    <scope>NUCLEOTIDE SEQUENCE</scope>
    <source>
        <strain evidence="1">CBHHK182m</strain>
    </source>
</reference>
<dbReference type="InterPro" id="IPR029069">
    <property type="entry name" value="HotDog_dom_sf"/>
</dbReference>
<proteinExistence type="predicted"/>
<evidence type="ECO:0000313" key="1">
    <source>
        <dbReference type="EMBL" id="KAJ7777414.1"/>
    </source>
</evidence>
<accession>A0AAD7K365</accession>
<dbReference type="GO" id="GO:0005739">
    <property type="term" value="C:mitochondrion"/>
    <property type="evidence" value="ECO:0007669"/>
    <property type="project" value="TreeGrafter"/>
</dbReference>